<gene>
    <name evidence="2" type="ORF">O181_061524</name>
</gene>
<protein>
    <submittedName>
        <fullName evidence="2">Uncharacterized protein</fullName>
    </submittedName>
</protein>
<organism evidence="2 3">
    <name type="scientific">Austropuccinia psidii MF-1</name>
    <dbReference type="NCBI Taxonomy" id="1389203"/>
    <lineage>
        <taxon>Eukaryota</taxon>
        <taxon>Fungi</taxon>
        <taxon>Dikarya</taxon>
        <taxon>Basidiomycota</taxon>
        <taxon>Pucciniomycotina</taxon>
        <taxon>Pucciniomycetes</taxon>
        <taxon>Pucciniales</taxon>
        <taxon>Sphaerophragmiaceae</taxon>
        <taxon>Austropuccinia</taxon>
    </lineage>
</organism>
<name>A0A9Q3EIJ3_9BASI</name>
<proteinExistence type="predicted"/>
<evidence type="ECO:0000313" key="3">
    <source>
        <dbReference type="Proteomes" id="UP000765509"/>
    </source>
</evidence>
<feature type="compositionally biased region" description="Basic and acidic residues" evidence="1">
    <location>
        <begin position="84"/>
        <end position="93"/>
    </location>
</feature>
<reference evidence="2" key="1">
    <citation type="submission" date="2021-03" db="EMBL/GenBank/DDBJ databases">
        <title>Draft genome sequence of rust myrtle Austropuccinia psidii MF-1, a brazilian biotype.</title>
        <authorList>
            <person name="Quecine M.C."/>
            <person name="Pachon D.M.R."/>
            <person name="Bonatelli M.L."/>
            <person name="Correr F.H."/>
            <person name="Franceschini L.M."/>
            <person name="Leite T.F."/>
            <person name="Margarido G.R.A."/>
            <person name="Almeida C.A."/>
            <person name="Ferrarezi J.A."/>
            <person name="Labate C.A."/>
        </authorList>
    </citation>
    <scope>NUCLEOTIDE SEQUENCE</scope>
    <source>
        <strain evidence="2">MF-1</strain>
    </source>
</reference>
<accession>A0A9Q3EIJ3</accession>
<dbReference type="AlphaFoldDB" id="A0A9Q3EIJ3"/>
<evidence type="ECO:0000313" key="2">
    <source>
        <dbReference type="EMBL" id="MBW0521809.1"/>
    </source>
</evidence>
<evidence type="ECO:0000256" key="1">
    <source>
        <dbReference type="SAM" id="MobiDB-lite"/>
    </source>
</evidence>
<dbReference type="Proteomes" id="UP000765509">
    <property type="component" value="Unassembled WGS sequence"/>
</dbReference>
<feature type="compositionally biased region" description="Polar residues" evidence="1">
    <location>
        <begin position="105"/>
        <end position="115"/>
    </location>
</feature>
<keyword evidence="3" id="KW-1185">Reference proteome</keyword>
<dbReference type="EMBL" id="AVOT02029102">
    <property type="protein sequence ID" value="MBW0521809.1"/>
    <property type="molecule type" value="Genomic_DNA"/>
</dbReference>
<comment type="caution">
    <text evidence="2">The sequence shown here is derived from an EMBL/GenBank/DDBJ whole genome shotgun (WGS) entry which is preliminary data.</text>
</comment>
<feature type="region of interest" description="Disordered" evidence="1">
    <location>
        <begin position="62"/>
        <end position="115"/>
    </location>
</feature>
<sequence length="194" mass="22787">MWKLPYLLKNKTSYKKTYIYLSFLVFEDNQTAVKRLVEETSERSPEPVVNKKRKAKKLVFPGPTVQDSEEEFPNTPSNQMELDPAPRSRIDRSKWKRKGKIPSGTECTQESSISQMQVPEMPIISEPELELSMSNSNRYKSHSEGSNRHIHEPDKQYYTVYKDKDWEMLPQIHQGVMNSWHILKMVLNKDKIVK</sequence>